<evidence type="ECO:0000313" key="2">
    <source>
        <dbReference type="Proteomes" id="UP000823399"/>
    </source>
</evidence>
<sequence length="111" mass="11892">MILSADFLSVLEGIGVVNSSAHTAVGDNDSAFRHCLRCHQPYMERDNGPRSCAIPHTATYNSYWNGSSPTAVVSCGAALTMNATLASVHFTGHRTMSLENVEYNPISANTC</sequence>
<organism evidence="1 2">
    <name type="scientific">Suillus discolor</name>
    <dbReference type="NCBI Taxonomy" id="1912936"/>
    <lineage>
        <taxon>Eukaryota</taxon>
        <taxon>Fungi</taxon>
        <taxon>Dikarya</taxon>
        <taxon>Basidiomycota</taxon>
        <taxon>Agaricomycotina</taxon>
        <taxon>Agaricomycetes</taxon>
        <taxon>Agaricomycetidae</taxon>
        <taxon>Boletales</taxon>
        <taxon>Suillineae</taxon>
        <taxon>Suillaceae</taxon>
        <taxon>Suillus</taxon>
    </lineage>
</organism>
<protein>
    <submittedName>
        <fullName evidence="1">Uncharacterized protein</fullName>
    </submittedName>
</protein>
<proteinExistence type="predicted"/>
<dbReference type="RefSeq" id="XP_041290248.1">
    <property type="nucleotide sequence ID" value="XM_041431582.1"/>
</dbReference>
<gene>
    <name evidence="1" type="ORF">F5147DRAFT_581005</name>
</gene>
<dbReference type="GeneID" id="64693841"/>
<evidence type="ECO:0000313" key="1">
    <source>
        <dbReference type="EMBL" id="KAG2102570.1"/>
    </source>
</evidence>
<dbReference type="EMBL" id="JABBWM010000047">
    <property type="protein sequence ID" value="KAG2102570.1"/>
    <property type="molecule type" value="Genomic_DNA"/>
</dbReference>
<dbReference type="AlphaFoldDB" id="A0A9P7JRY3"/>
<dbReference type="Proteomes" id="UP000823399">
    <property type="component" value="Unassembled WGS sequence"/>
</dbReference>
<comment type="caution">
    <text evidence="1">The sequence shown here is derived from an EMBL/GenBank/DDBJ whole genome shotgun (WGS) entry which is preliminary data.</text>
</comment>
<keyword evidence="2" id="KW-1185">Reference proteome</keyword>
<name>A0A9P7JRY3_9AGAM</name>
<accession>A0A9P7JRY3</accession>
<dbReference type="OrthoDB" id="3245731at2759"/>
<reference evidence="1" key="1">
    <citation type="journal article" date="2020" name="New Phytol.">
        <title>Comparative genomics reveals dynamic genome evolution in host specialist ectomycorrhizal fungi.</title>
        <authorList>
            <person name="Lofgren L.A."/>
            <person name="Nguyen N.H."/>
            <person name="Vilgalys R."/>
            <person name="Ruytinx J."/>
            <person name="Liao H.L."/>
            <person name="Branco S."/>
            <person name="Kuo A."/>
            <person name="LaButti K."/>
            <person name="Lipzen A."/>
            <person name="Andreopoulos W."/>
            <person name="Pangilinan J."/>
            <person name="Riley R."/>
            <person name="Hundley H."/>
            <person name="Na H."/>
            <person name="Barry K."/>
            <person name="Grigoriev I.V."/>
            <person name="Stajich J.E."/>
            <person name="Kennedy P.G."/>
        </authorList>
    </citation>
    <scope>NUCLEOTIDE SEQUENCE</scope>
    <source>
        <strain evidence="1">FC423</strain>
    </source>
</reference>